<gene>
    <name evidence="2" type="ORF">BaRGS_00035073</name>
</gene>
<keyword evidence="3" id="KW-1185">Reference proteome</keyword>
<dbReference type="EMBL" id="JACVVK020000461">
    <property type="protein sequence ID" value="KAK7473676.1"/>
    <property type="molecule type" value="Genomic_DNA"/>
</dbReference>
<organism evidence="2 3">
    <name type="scientific">Batillaria attramentaria</name>
    <dbReference type="NCBI Taxonomy" id="370345"/>
    <lineage>
        <taxon>Eukaryota</taxon>
        <taxon>Metazoa</taxon>
        <taxon>Spiralia</taxon>
        <taxon>Lophotrochozoa</taxon>
        <taxon>Mollusca</taxon>
        <taxon>Gastropoda</taxon>
        <taxon>Caenogastropoda</taxon>
        <taxon>Sorbeoconcha</taxon>
        <taxon>Cerithioidea</taxon>
        <taxon>Batillariidae</taxon>
        <taxon>Batillaria</taxon>
    </lineage>
</organism>
<evidence type="ECO:0000313" key="2">
    <source>
        <dbReference type="EMBL" id="KAK7473676.1"/>
    </source>
</evidence>
<evidence type="ECO:0000313" key="3">
    <source>
        <dbReference type="Proteomes" id="UP001519460"/>
    </source>
</evidence>
<feature type="compositionally biased region" description="Basic and acidic residues" evidence="1">
    <location>
        <begin position="88"/>
        <end position="99"/>
    </location>
</feature>
<proteinExistence type="predicted"/>
<feature type="non-terminal residue" evidence="2">
    <location>
        <position position="99"/>
    </location>
</feature>
<evidence type="ECO:0000256" key="1">
    <source>
        <dbReference type="SAM" id="MobiDB-lite"/>
    </source>
</evidence>
<comment type="caution">
    <text evidence="2">The sequence shown here is derived from an EMBL/GenBank/DDBJ whole genome shotgun (WGS) entry which is preliminary data.</text>
</comment>
<accession>A0ABD0JFR7</accession>
<dbReference type="Proteomes" id="UP001519460">
    <property type="component" value="Unassembled WGS sequence"/>
</dbReference>
<reference evidence="2 3" key="1">
    <citation type="journal article" date="2023" name="Sci. Data">
        <title>Genome assembly of the Korean intertidal mud-creeper Batillaria attramentaria.</title>
        <authorList>
            <person name="Patra A.K."/>
            <person name="Ho P.T."/>
            <person name="Jun S."/>
            <person name="Lee S.J."/>
            <person name="Kim Y."/>
            <person name="Won Y.J."/>
        </authorList>
    </citation>
    <scope>NUCLEOTIDE SEQUENCE [LARGE SCALE GENOMIC DNA]</scope>
    <source>
        <strain evidence="2">Wonlab-2016</strain>
    </source>
</reference>
<sequence>MSCVEHVQTFAQIFLSGNRIKSMTVNLCLWFSSNELSTETGGDVCGSASPSIHQWARGVTPQSPRNTKYGHIASAKSIPVNQSRGRRGRGEDCRTERLM</sequence>
<feature type="region of interest" description="Disordered" evidence="1">
    <location>
        <begin position="56"/>
        <end position="99"/>
    </location>
</feature>
<dbReference type="AlphaFoldDB" id="A0ABD0JFR7"/>
<name>A0ABD0JFR7_9CAEN</name>
<protein>
    <submittedName>
        <fullName evidence="2">Uncharacterized protein</fullName>
    </submittedName>
</protein>